<dbReference type="RefSeq" id="XP_070852888.1">
    <property type="nucleotide sequence ID" value="XM_070996787.1"/>
</dbReference>
<dbReference type="PANTHER" id="PTHR47154">
    <property type="entry name" value="G-PROTEIN COUPLED RECEPTOR MTH-RELATED"/>
    <property type="match status" value="1"/>
</dbReference>
<evidence type="ECO:0000313" key="3">
    <source>
        <dbReference type="RefSeq" id="XP_070852888.1"/>
    </source>
</evidence>
<accession>A0ABM4TSF1</accession>
<feature type="transmembrane region" description="Helical" evidence="1">
    <location>
        <begin position="104"/>
        <end position="130"/>
    </location>
</feature>
<evidence type="ECO:0000256" key="1">
    <source>
        <dbReference type="SAM" id="Phobius"/>
    </source>
</evidence>
<protein>
    <submittedName>
        <fullName evidence="3">Probable G-protein coupled receptor Mth-like 7</fullName>
    </submittedName>
</protein>
<feature type="transmembrane region" description="Helical" evidence="1">
    <location>
        <begin position="69"/>
        <end position="92"/>
    </location>
</feature>
<feature type="transmembrane region" description="Helical" evidence="1">
    <location>
        <begin position="33"/>
        <end position="49"/>
    </location>
</feature>
<proteinExistence type="predicted"/>
<dbReference type="PANTHER" id="PTHR47154:SF2">
    <property type="entry name" value="G-PROTEIN COUPLED RECEPTOR MTH-RELATED"/>
    <property type="match status" value="1"/>
</dbReference>
<keyword evidence="2" id="KW-1185">Reference proteome</keyword>
<dbReference type="GeneID" id="136116960"/>
<feature type="transmembrane region" description="Helical" evidence="1">
    <location>
        <begin position="6"/>
        <end position="26"/>
    </location>
</feature>
<feature type="transmembrane region" description="Helical" evidence="1">
    <location>
        <begin position="240"/>
        <end position="258"/>
    </location>
</feature>
<reference evidence="3" key="1">
    <citation type="submission" date="2025-08" db="UniProtKB">
        <authorList>
            <consortium name="RefSeq"/>
        </authorList>
    </citation>
    <scope>IDENTIFICATION</scope>
</reference>
<sequence>MKFSLQDFGLVTSTICCILTIAIYLYVKKLRNTLGKCIISCLLSIVIWQNSRVLKYWIPLQSLFLDVGIFIFFFFAHNLWLSVISFHLWKVFKSVAGEEHRLQFLAYSTFVWVTTAILPGGYSLISFFGGDDSPFARLFGKKQGSLLAEIWLSVSFLALLVSSVFNVIMFTLTITHILKVRITIMKMTRKDDETTTCFNFDSETYLSCVRILFVMGITWFLYLISFVMSVFGFKNLLLDVLLYFNWFYGIFVFILFILKRSTIKLLMDSIRLKPKKQVVRARRTKKPA</sequence>
<feature type="transmembrane region" description="Helical" evidence="1">
    <location>
        <begin position="211"/>
        <end position="234"/>
    </location>
</feature>
<keyword evidence="1" id="KW-1133">Transmembrane helix</keyword>
<keyword evidence="1" id="KW-0812">Transmembrane</keyword>
<gene>
    <name evidence="3" type="primary">LOC136116960</name>
</gene>
<dbReference type="InterPro" id="IPR051384">
    <property type="entry name" value="Mth_GPCR"/>
</dbReference>
<feature type="transmembrane region" description="Helical" evidence="1">
    <location>
        <begin position="150"/>
        <end position="178"/>
    </location>
</feature>
<evidence type="ECO:0000313" key="2">
    <source>
        <dbReference type="Proteomes" id="UP001652628"/>
    </source>
</evidence>
<name>A0ABM4TSF1_DROSZ</name>
<dbReference type="Gene3D" id="1.20.1070.10">
    <property type="entry name" value="Rhodopsin 7-helix transmembrane proteins"/>
    <property type="match status" value="1"/>
</dbReference>
<organism evidence="2 3">
    <name type="scientific">Drosophila suzukii</name>
    <name type="common">Spotted-wing drosophila fruit fly</name>
    <dbReference type="NCBI Taxonomy" id="28584"/>
    <lineage>
        <taxon>Eukaryota</taxon>
        <taxon>Metazoa</taxon>
        <taxon>Ecdysozoa</taxon>
        <taxon>Arthropoda</taxon>
        <taxon>Hexapoda</taxon>
        <taxon>Insecta</taxon>
        <taxon>Pterygota</taxon>
        <taxon>Neoptera</taxon>
        <taxon>Endopterygota</taxon>
        <taxon>Diptera</taxon>
        <taxon>Brachycera</taxon>
        <taxon>Muscomorpha</taxon>
        <taxon>Ephydroidea</taxon>
        <taxon>Drosophilidae</taxon>
        <taxon>Drosophila</taxon>
        <taxon>Sophophora</taxon>
    </lineage>
</organism>
<dbReference type="Proteomes" id="UP001652628">
    <property type="component" value="Chromosome 3"/>
</dbReference>
<keyword evidence="1" id="KW-0472">Membrane</keyword>